<comment type="caution">
    <text evidence="3">The sequence shown here is derived from an EMBL/GenBank/DDBJ whole genome shotgun (WGS) entry which is preliminary data.</text>
</comment>
<dbReference type="Gene3D" id="3.40.50.720">
    <property type="entry name" value="NAD(P)-binding Rossmann-like Domain"/>
    <property type="match status" value="1"/>
</dbReference>
<reference evidence="3 4" key="1">
    <citation type="submission" date="2023-09" db="EMBL/GenBank/DDBJ databases">
        <authorList>
            <person name="Rey-Velasco X."/>
        </authorList>
    </citation>
    <scope>NUCLEOTIDE SEQUENCE [LARGE SCALE GENOMIC DNA]</scope>
    <source>
        <strain evidence="3 4">F297</strain>
    </source>
</reference>
<keyword evidence="4" id="KW-1185">Reference proteome</keyword>
<dbReference type="SUPFAM" id="SSF55347">
    <property type="entry name" value="Glyceraldehyde-3-phosphate dehydrogenase-like, C-terminal domain"/>
    <property type="match status" value="1"/>
</dbReference>
<evidence type="ECO:0000259" key="2">
    <source>
        <dbReference type="Pfam" id="PF19051"/>
    </source>
</evidence>
<dbReference type="Pfam" id="PF19051">
    <property type="entry name" value="GFO_IDH_MocA_C2"/>
    <property type="match status" value="1"/>
</dbReference>
<feature type="domain" description="Gfo/Idh/MocA-like oxidoreductase bacterial type C-terminal" evidence="2">
    <location>
        <begin position="207"/>
        <end position="431"/>
    </location>
</feature>
<dbReference type="EMBL" id="JAVRHP010000052">
    <property type="protein sequence ID" value="MDT0650634.1"/>
    <property type="molecule type" value="Genomic_DNA"/>
</dbReference>
<accession>A0ABU3CWB1</accession>
<dbReference type="InterPro" id="IPR050463">
    <property type="entry name" value="Gfo/Idh/MocA_oxidrdct_glycsds"/>
</dbReference>
<dbReference type="Gene3D" id="3.30.360.10">
    <property type="entry name" value="Dihydrodipicolinate Reductase, domain 2"/>
    <property type="match status" value="1"/>
</dbReference>
<evidence type="ECO:0000259" key="1">
    <source>
        <dbReference type="Pfam" id="PF01408"/>
    </source>
</evidence>
<dbReference type="RefSeq" id="WP_311484804.1">
    <property type="nucleotide sequence ID" value="NZ_JAVRHP010000052.1"/>
</dbReference>
<evidence type="ECO:0000313" key="4">
    <source>
        <dbReference type="Proteomes" id="UP001248819"/>
    </source>
</evidence>
<dbReference type="Pfam" id="PF01408">
    <property type="entry name" value="GFO_IDH_MocA"/>
    <property type="match status" value="1"/>
</dbReference>
<dbReference type="InterPro" id="IPR036291">
    <property type="entry name" value="NAD(P)-bd_dom_sf"/>
</dbReference>
<dbReference type="PANTHER" id="PTHR43818">
    <property type="entry name" value="BCDNA.GH03377"/>
    <property type="match status" value="1"/>
</dbReference>
<dbReference type="InterPro" id="IPR000683">
    <property type="entry name" value="Gfo/Idh/MocA-like_OxRdtase_N"/>
</dbReference>
<sequence>MTKSSLAVAGGLLLPSIVPSSVFGAKAPSNRINIGMIGMGRQAYHPNLTQFLEAQDAQVVAVCDVDSWRMEQGLQKVNQYYSEAKGKSFKGCSSHEDFRDLLERNDIDAVMISTPDHWHVPMGIMAARAGKDFSVEKPLSTHLAGGRALVDAVKRHKIISRTDSEFRSLKPFWRAAELVRNGRIGELHTIHAGVPFDMNGEVPPAQPTMPVPEELNYDRWLGPAPFAPYTEKRVHNRKEIQARPGWMRISDYCNGMISNWGTHLLDIAQWANNTEYTGPVEVEGTGEFTTGLWNTVNSFKLRYRYENGVQLLYKTENPYIRFEGSEGWVQVEYPDKITASSASILDTKKNSEEVNFASTKEDKRDFLDAVKNRTKTLEPVEVGHRVVSICQIGLIAIKLGRKLHWDPESEEFKNDNAANAMKYIALRSPWSQIFD</sequence>
<proteinExistence type="predicted"/>
<dbReference type="InterPro" id="IPR043906">
    <property type="entry name" value="Gfo/Idh/MocA_OxRdtase_bact_C"/>
</dbReference>
<gene>
    <name evidence="3" type="ORF">RM529_10785</name>
</gene>
<name>A0ABU3CWB1_9FLAO</name>
<feature type="domain" description="Gfo/Idh/MocA-like oxidoreductase N-terminal" evidence="1">
    <location>
        <begin position="32"/>
        <end position="157"/>
    </location>
</feature>
<evidence type="ECO:0000313" key="3">
    <source>
        <dbReference type="EMBL" id="MDT0650634.1"/>
    </source>
</evidence>
<protein>
    <submittedName>
        <fullName evidence="3">Gfo/Idh/MocA family oxidoreductase</fullName>
    </submittedName>
</protein>
<organism evidence="3 4">
    <name type="scientific">Autumnicola edwardsiae</name>
    <dbReference type="NCBI Taxonomy" id="3075594"/>
    <lineage>
        <taxon>Bacteria</taxon>
        <taxon>Pseudomonadati</taxon>
        <taxon>Bacteroidota</taxon>
        <taxon>Flavobacteriia</taxon>
        <taxon>Flavobacteriales</taxon>
        <taxon>Flavobacteriaceae</taxon>
        <taxon>Autumnicola</taxon>
    </lineage>
</organism>
<dbReference type="SUPFAM" id="SSF51735">
    <property type="entry name" value="NAD(P)-binding Rossmann-fold domains"/>
    <property type="match status" value="1"/>
</dbReference>
<dbReference type="PANTHER" id="PTHR43818:SF5">
    <property type="entry name" value="OXIDOREDUCTASE FAMILY PROTEIN"/>
    <property type="match status" value="1"/>
</dbReference>
<dbReference type="Proteomes" id="UP001248819">
    <property type="component" value="Unassembled WGS sequence"/>
</dbReference>